<evidence type="ECO:0000256" key="3">
    <source>
        <dbReference type="ARBA" id="ARBA00023242"/>
    </source>
</evidence>
<evidence type="ECO:0000256" key="2">
    <source>
        <dbReference type="ARBA" id="ARBA00009870"/>
    </source>
</evidence>
<dbReference type="EMBL" id="JASJQH010007069">
    <property type="protein sequence ID" value="KAK9718988.1"/>
    <property type="molecule type" value="Genomic_DNA"/>
</dbReference>
<evidence type="ECO:0000313" key="8">
    <source>
        <dbReference type="Proteomes" id="UP001479436"/>
    </source>
</evidence>
<dbReference type="Pfam" id="PF04824">
    <property type="entry name" value="Rad21_Rec8"/>
    <property type="match status" value="1"/>
</dbReference>
<proteinExistence type="inferred from homology"/>
<dbReference type="PANTHER" id="PTHR12585">
    <property type="entry name" value="SCC1 / RAD21 FAMILY MEMBER"/>
    <property type="match status" value="1"/>
</dbReference>
<feature type="domain" description="Rad21/Rec8-like protein C-terminal eukaryotic" evidence="5">
    <location>
        <begin position="563"/>
        <end position="607"/>
    </location>
</feature>
<comment type="caution">
    <text evidence="7">The sequence shown here is derived from an EMBL/GenBank/DDBJ whole genome shotgun (WGS) entry which is preliminary data.</text>
</comment>
<dbReference type="Pfam" id="PF04825">
    <property type="entry name" value="Rad21_Rec8_N"/>
    <property type="match status" value="1"/>
</dbReference>
<evidence type="ECO:0000256" key="4">
    <source>
        <dbReference type="SAM" id="MobiDB-lite"/>
    </source>
</evidence>
<keyword evidence="3" id="KW-0539">Nucleus</keyword>
<comment type="subcellular location">
    <subcellularLocation>
        <location evidence="1">Nucleus</location>
    </subcellularLocation>
</comment>
<dbReference type="Gene3D" id="1.10.10.580">
    <property type="entry name" value="Structural maintenance of chromosome 1. Chain E"/>
    <property type="match status" value="1"/>
</dbReference>
<evidence type="ECO:0000256" key="1">
    <source>
        <dbReference type="ARBA" id="ARBA00004123"/>
    </source>
</evidence>
<dbReference type="Proteomes" id="UP001479436">
    <property type="component" value="Unassembled WGS sequence"/>
</dbReference>
<dbReference type="PANTHER" id="PTHR12585:SF72">
    <property type="entry name" value="MEIOTIC RECOMBINATION PROTEIN REC8"/>
    <property type="match status" value="1"/>
</dbReference>
<comment type="similarity">
    <text evidence="2">Belongs to the rad21 family.</text>
</comment>
<organism evidence="7 8">
    <name type="scientific">Basidiobolus ranarum</name>
    <dbReference type="NCBI Taxonomy" id="34480"/>
    <lineage>
        <taxon>Eukaryota</taxon>
        <taxon>Fungi</taxon>
        <taxon>Fungi incertae sedis</taxon>
        <taxon>Zoopagomycota</taxon>
        <taxon>Entomophthoromycotina</taxon>
        <taxon>Basidiobolomycetes</taxon>
        <taxon>Basidiobolales</taxon>
        <taxon>Basidiobolaceae</taxon>
        <taxon>Basidiobolus</taxon>
    </lineage>
</organism>
<dbReference type="InterPro" id="IPR036390">
    <property type="entry name" value="WH_DNA-bd_sf"/>
</dbReference>
<protein>
    <submittedName>
        <fullName evidence="7">R8 protein</fullName>
    </submittedName>
</protein>
<dbReference type="InterPro" id="IPR039781">
    <property type="entry name" value="Rad21/Rec8-like"/>
</dbReference>
<name>A0ABR2W3L3_9FUNG</name>
<dbReference type="InterPro" id="IPR006910">
    <property type="entry name" value="Rad21_Rec8_N"/>
</dbReference>
<accession>A0ABR2W3L3</accession>
<keyword evidence="8" id="KW-1185">Reference proteome</keyword>
<evidence type="ECO:0000259" key="6">
    <source>
        <dbReference type="Pfam" id="PF04825"/>
    </source>
</evidence>
<feature type="domain" description="Rad21/Rec8-like protein N-terminal" evidence="6">
    <location>
        <begin position="1"/>
        <end position="104"/>
    </location>
</feature>
<dbReference type="InterPro" id="IPR006909">
    <property type="entry name" value="Rad21/Rec8_C_eu"/>
</dbReference>
<evidence type="ECO:0000259" key="5">
    <source>
        <dbReference type="Pfam" id="PF04824"/>
    </source>
</evidence>
<reference evidence="7 8" key="1">
    <citation type="submission" date="2023-04" db="EMBL/GenBank/DDBJ databases">
        <title>Genome of Basidiobolus ranarum AG-B5.</title>
        <authorList>
            <person name="Stajich J.E."/>
            <person name="Carter-House D."/>
            <person name="Gryganskyi A."/>
        </authorList>
    </citation>
    <scope>NUCLEOTIDE SEQUENCE [LARGE SCALE GENOMIC DNA]</scope>
    <source>
        <strain evidence="7 8">AG-B5</strain>
    </source>
</reference>
<evidence type="ECO:0000313" key="7">
    <source>
        <dbReference type="EMBL" id="KAK9718988.1"/>
    </source>
</evidence>
<feature type="region of interest" description="Disordered" evidence="4">
    <location>
        <begin position="460"/>
        <end position="485"/>
    </location>
</feature>
<feature type="compositionally biased region" description="Polar residues" evidence="4">
    <location>
        <begin position="460"/>
        <end position="469"/>
    </location>
</feature>
<sequence>MFYSKDILTKKKGGFGIIWLAATLGAKSHVKKLSKKDVKSVNVIQACGFLASPPEPLALRLSSNLMVGISRVYNQQYDMYYTEVNNLWQNIRNHLMALESENVTMAVPEARFEAITLSEDFELSGLTLAAEDLYAADFGWIMTLESRRGLVQAAEGSEILPSASSALITVPETPFEGEFSIADIGPGMLSEDILGAEEVPGLVFDFEGNLTIAEGAEVPQMQGFTFDEGELMARVQEEHELRAGVQIPPQRQAQLLERYGVPLETITELTRGPSEIEGDSMLAGVFQEPGQLRRERRGSRFVLRDQYTELAEGEVGWREQMRQDIEQAATETRLKSLRRRNKTEAIRLLNEPSIKNYADEIQDMWVDSVTKKKRLGTSVVSEHKKRQRAGEEIVTRAESRQIPFAEIEVSSIGSRGEMEMEYGEPEVLRALPSDRESIEMARHVMPWNIGYDTSFRRPSSIETESTGVPSLSEREFAPETPWGRRRSSITAASPIGVTTPITMEEFSPLGLAEIGFRETRFGETAYSTIQEGEPTPLIAEGETARFMEYTKSLMRQANVFSIHFSDLIPPQSSRSTASQAFYHILVLASKNLAQVHQVQPYSDITIEFPS</sequence>
<dbReference type="InterPro" id="IPR023093">
    <property type="entry name" value="ScpA-like_C"/>
</dbReference>
<gene>
    <name evidence="7" type="primary">rec8</name>
    <name evidence="7" type="ORF">K7432_005125</name>
</gene>
<dbReference type="SUPFAM" id="SSF46785">
    <property type="entry name" value="Winged helix' DNA-binding domain"/>
    <property type="match status" value="1"/>
</dbReference>